<protein>
    <submittedName>
        <fullName evidence="1">Uncharacterized protein</fullName>
    </submittedName>
</protein>
<proteinExistence type="predicted"/>
<accession>A0A9D1EZ65</accession>
<organism evidence="1 2">
    <name type="scientific">Candidatus Scatousia excrementigallinarum</name>
    <dbReference type="NCBI Taxonomy" id="2840935"/>
    <lineage>
        <taxon>Bacteria</taxon>
        <taxon>Candidatus Scatousia</taxon>
    </lineage>
</organism>
<gene>
    <name evidence="1" type="ORF">IAC10_07190</name>
</gene>
<comment type="caution">
    <text evidence="1">The sequence shown here is derived from an EMBL/GenBank/DDBJ whole genome shotgun (WGS) entry which is preliminary data.</text>
</comment>
<sequence length="185" mass="21941">MIYTANTKKESRTLIKKLKLNTVPEIFVDKYQFDKIQSFFMNNKADLYVIRHANKINSHYEYVKNYEEYIQVMNKFSTHIIVAVSINAYKNKVLLGAIQIDGETIRICATMNEKLDHRTMYNGDAEFNFKTDIFDKKLNDIPQIDFLLQYIQKHNLYGLTIEFTIYDRPVGCNNEKILINELRNY</sequence>
<reference evidence="1" key="2">
    <citation type="journal article" date="2021" name="PeerJ">
        <title>Extensive microbial diversity within the chicken gut microbiome revealed by metagenomics and culture.</title>
        <authorList>
            <person name="Gilroy R."/>
            <person name="Ravi A."/>
            <person name="Getino M."/>
            <person name="Pursley I."/>
            <person name="Horton D.L."/>
            <person name="Alikhan N.F."/>
            <person name="Baker D."/>
            <person name="Gharbi K."/>
            <person name="Hall N."/>
            <person name="Watson M."/>
            <person name="Adriaenssens E.M."/>
            <person name="Foster-Nyarko E."/>
            <person name="Jarju S."/>
            <person name="Secka A."/>
            <person name="Antonio M."/>
            <person name="Oren A."/>
            <person name="Chaudhuri R.R."/>
            <person name="La Ragione R."/>
            <person name="Hildebrand F."/>
            <person name="Pallen M.J."/>
        </authorList>
    </citation>
    <scope>NUCLEOTIDE SEQUENCE</scope>
    <source>
        <strain evidence="1">6276</strain>
    </source>
</reference>
<evidence type="ECO:0000313" key="1">
    <source>
        <dbReference type="EMBL" id="HIS36399.1"/>
    </source>
</evidence>
<dbReference type="Proteomes" id="UP000823928">
    <property type="component" value="Unassembled WGS sequence"/>
</dbReference>
<evidence type="ECO:0000313" key="2">
    <source>
        <dbReference type="Proteomes" id="UP000823928"/>
    </source>
</evidence>
<dbReference type="EMBL" id="DVIU01000139">
    <property type="protein sequence ID" value="HIS36399.1"/>
    <property type="molecule type" value="Genomic_DNA"/>
</dbReference>
<dbReference type="AlphaFoldDB" id="A0A9D1EZ65"/>
<reference evidence="1" key="1">
    <citation type="submission" date="2020-10" db="EMBL/GenBank/DDBJ databases">
        <authorList>
            <person name="Gilroy R."/>
        </authorList>
    </citation>
    <scope>NUCLEOTIDE SEQUENCE</scope>
    <source>
        <strain evidence="1">6276</strain>
    </source>
</reference>
<name>A0A9D1EZ65_9BACT</name>